<reference evidence="3" key="1">
    <citation type="submission" date="2008-06" db="EMBL/GenBank/DDBJ databases">
        <title>Permanent draft sequence of Lactobacillus reuteri 100-23.</title>
        <authorList>
            <consortium name="US DOE Joint Genome Institute"/>
            <person name="Copeland A."/>
            <person name="Lucas S."/>
            <person name="Lapidus A."/>
            <person name="Barry K."/>
            <person name="Detter J.C."/>
            <person name="Glavina del Rio T."/>
            <person name="Hammon N."/>
            <person name="Israni S."/>
            <person name="Dalin E."/>
            <person name="Tice H."/>
            <person name="Pitluck S."/>
            <person name="Sun H."/>
            <person name="Schmutz J."/>
            <person name="Larimer F."/>
            <person name="Land M."/>
            <person name="Hauser L."/>
            <person name="Walter J."/>
            <person name="Heng N.C.K."/>
            <person name="Tannock G.W."/>
            <person name="Richardson P."/>
        </authorList>
    </citation>
    <scope>NUCLEOTIDE SEQUENCE [LARGE SCALE GENOMIC DNA]</scope>
    <source>
        <strain evidence="3">DSM 17509 / CIP 109821 / 100-23</strain>
    </source>
</reference>
<dbReference type="Proteomes" id="UP000003853">
    <property type="component" value="Unassembled WGS sequence"/>
</dbReference>
<feature type="compositionally biased region" description="Basic and acidic residues" evidence="1">
    <location>
        <begin position="44"/>
        <end position="54"/>
    </location>
</feature>
<evidence type="ECO:0000313" key="2">
    <source>
        <dbReference type="EMBL" id="EDX42465.1"/>
    </source>
</evidence>
<gene>
    <name evidence="2" type="ORF">Lreu23DRAFT_3981</name>
</gene>
<feature type="region of interest" description="Disordered" evidence="1">
    <location>
        <begin position="1"/>
        <end position="54"/>
    </location>
</feature>
<dbReference type="RefSeq" id="WP_003663892.1">
    <property type="nucleotide sequence ID" value="NZ_AAPZ02000001.1"/>
</dbReference>
<dbReference type="PATRIC" id="fig|349123.13.peg.989"/>
<name>B3XM61_LIMR1</name>
<accession>B3XM61</accession>
<proteinExistence type="predicted"/>
<evidence type="ECO:0000256" key="1">
    <source>
        <dbReference type="SAM" id="MobiDB-lite"/>
    </source>
</evidence>
<sequence length="134" mass="15029">MSEFKLPHVEDLATNSKLPGQLTEDMKAIEQEDKDDDQALSDEVADRKKGDGNLQKQIDDLQERCQKLEDQVKQLQKGNDDHEERLKKIERLLFGSETITVTDPTDDIKASQSATEISDTVNNEDGSISTIVIS</sequence>
<evidence type="ECO:0000313" key="3">
    <source>
        <dbReference type="Proteomes" id="UP000003853"/>
    </source>
</evidence>
<protein>
    <submittedName>
        <fullName evidence="2">Uncharacterized protein</fullName>
    </submittedName>
</protein>
<dbReference type="AlphaFoldDB" id="B3XM61"/>
<feature type="compositionally biased region" description="Basic and acidic residues" evidence="1">
    <location>
        <begin position="1"/>
        <end position="11"/>
    </location>
</feature>
<organism evidence="2 3">
    <name type="scientific">Limosilactobacillus reuteri subsp. rodentium (strain DSM 17509 / CIP 109821 / 100-23)</name>
    <name type="common">Lactobacillus reuteri</name>
    <dbReference type="NCBI Taxonomy" id="349123"/>
    <lineage>
        <taxon>Bacteria</taxon>
        <taxon>Bacillati</taxon>
        <taxon>Bacillota</taxon>
        <taxon>Bacilli</taxon>
        <taxon>Lactobacillales</taxon>
        <taxon>Lactobacillaceae</taxon>
        <taxon>Limosilactobacillus</taxon>
    </lineage>
</organism>
<dbReference type="EMBL" id="AAPZ02000001">
    <property type="protein sequence ID" value="EDX42465.1"/>
    <property type="molecule type" value="Genomic_DNA"/>
</dbReference>
<feature type="region of interest" description="Disordered" evidence="1">
    <location>
        <begin position="112"/>
        <end position="134"/>
    </location>
</feature>
<comment type="caution">
    <text evidence="2">The sequence shown here is derived from an EMBL/GenBank/DDBJ whole genome shotgun (WGS) entry which is preliminary data.</text>
</comment>